<sequence>MLGAARMGLAGAGARPVALALPRLVWIAIALALTIPLLATSLPPLVDLPNHLARIHVLAGLATDPVLARMFEANWSLIPNLAMDLLLVPLVQWLPLYDAGRLFVAAAILVPVFGCVALHRAWWGGQDAWPWISALMAYNALLQIGLLNYVLDIGVALLGAAWTIREVRSGPLAWLLAALWGVACLLSHLVAFGLLVMVAGAGVLVRDRSSPSRLLGQVPLFAAMAGVPAALHLLFGPEGSGVGGLDLAEMIRQTFAHGLPTYLKTRVKWLVSPFASPVAWLALPTGLLFLAIIGLALLRRRLAVAPAAILAGGTLALAFFLLPAWTDNNGLVFQRLGVPLALVAVAGLRPSLPPRLAQATLTAGVLLLAGQGAATSWKWHDQERLLRDMRAAIAPIEPGARVLAVRDGTSPWHVEPQEGGAQRMLFGSIAYTHLPAVVLIERNAFFPMIFAAKGRQPLAVAPAYASLHQVDGHLSLTPELVEAEHYPPATEPCAYDPHQPVQCKARAWPIRYDYVLRLNAGATAMPDHPRLRHVAGEGFAQLYRVIR</sequence>
<evidence type="ECO:0008006" key="4">
    <source>
        <dbReference type="Google" id="ProtNLM"/>
    </source>
</evidence>
<feature type="transmembrane region" description="Helical" evidence="1">
    <location>
        <begin position="24"/>
        <end position="46"/>
    </location>
</feature>
<proteinExistence type="predicted"/>
<feature type="transmembrane region" description="Helical" evidence="1">
    <location>
        <begin position="278"/>
        <end position="298"/>
    </location>
</feature>
<feature type="transmembrane region" description="Helical" evidence="1">
    <location>
        <begin position="102"/>
        <end position="123"/>
    </location>
</feature>
<gene>
    <name evidence="2" type="ORF">LHA35_27470</name>
</gene>
<feature type="transmembrane region" description="Helical" evidence="1">
    <location>
        <begin position="305"/>
        <end position="325"/>
    </location>
</feature>
<name>A0A9X1IIV1_9PROT</name>
<keyword evidence="3" id="KW-1185">Reference proteome</keyword>
<keyword evidence="1" id="KW-0472">Membrane</keyword>
<feature type="transmembrane region" description="Helical" evidence="1">
    <location>
        <begin position="214"/>
        <end position="235"/>
    </location>
</feature>
<evidence type="ECO:0000313" key="3">
    <source>
        <dbReference type="Proteomes" id="UP001139311"/>
    </source>
</evidence>
<organism evidence="2 3">
    <name type="scientific">Roseicella aerolata</name>
    <dbReference type="NCBI Taxonomy" id="2883479"/>
    <lineage>
        <taxon>Bacteria</taxon>
        <taxon>Pseudomonadati</taxon>
        <taxon>Pseudomonadota</taxon>
        <taxon>Alphaproteobacteria</taxon>
        <taxon>Acetobacterales</taxon>
        <taxon>Roseomonadaceae</taxon>
        <taxon>Roseicella</taxon>
    </lineage>
</organism>
<dbReference type="RefSeq" id="WP_226614374.1">
    <property type="nucleotide sequence ID" value="NZ_JAJAQI010000100.1"/>
</dbReference>
<accession>A0A9X1IIV1</accession>
<keyword evidence="1" id="KW-1133">Transmembrane helix</keyword>
<keyword evidence="1" id="KW-0812">Transmembrane</keyword>
<dbReference type="EMBL" id="JAJAQI010000100">
    <property type="protein sequence ID" value="MCB4825454.1"/>
    <property type="molecule type" value="Genomic_DNA"/>
</dbReference>
<feature type="transmembrane region" description="Helical" evidence="1">
    <location>
        <begin position="172"/>
        <end position="205"/>
    </location>
</feature>
<feature type="transmembrane region" description="Helical" evidence="1">
    <location>
        <begin position="135"/>
        <end position="160"/>
    </location>
</feature>
<dbReference type="Proteomes" id="UP001139311">
    <property type="component" value="Unassembled WGS sequence"/>
</dbReference>
<evidence type="ECO:0000256" key="1">
    <source>
        <dbReference type="SAM" id="Phobius"/>
    </source>
</evidence>
<dbReference type="AlphaFoldDB" id="A0A9X1IIV1"/>
<protein>
    <recommendedName>
        <fullName evidence="4">Transmembrane protein</fullName>
    </recommendedName>
</protein>
<comment type="caution">
    <text evidence="2">The sequence shown here is derived from an EMBL/GenBank/DDBJ whole genome shotgun (WGS) entry which is preliminary data.</text>
</comment>
<reference evidence="2" key="1">
    <citation type="submission" date="2021-10" db="EMBL/GenBank/DDBJ databases">
        <title>Roseicella aerolatum sp. nov., isolated from aerosols of e-waste dismantling site.</title>
        <authorList>
            <person name="Qin T."/>
        </authorList>
    </citation>
    <scope>NUCLEOTIDE SEQUENCE</scope>
    <source>
        <strain evidence="2">GB24</strain>
    </source>
</reference>
<evidence type="ECO:0000313" key="2">
    <source>
        <dbReference type="EMBL" id="MCB4825454.1"/>
    </source>
</evidence>